<accession>A0A8H4FNI7</accession>
<evidence type="ECO:0000313" key="1">
    <source>
        <dbReference type="EMBL" id="KAF3808506.1"/>
    </source>
</evidence>
<dbReference type="InterPro" id="IPR006439">
    <property type="entry name" value="HAD-SF_hydro_IA"/>
</dbReference>
<sequence>MALKALIFDLGGVLLEWDRHGATALAPTQFLAIMNSPAWYQLDRGELTVKQSCEYFGAMLGMEAAIIENSLREAQKSLRVVRGFLDTIEALKASNADLKFYIMSNISVEHFQLVRKEIDLPWSQFTQIFASGNEGMRKPELGFWRHVLNQIGVRPEQAIMIDDTVENICAARSLGIHGLLVDSKHPNKARNILHNLLEDPEARAQAFMKSHATNHICVVEGLQDVTIKDNFSQLMIWELTGDSTLVDLRWPGGKLLKDKECVSGERISEMNDMANGASPDDIKNDVELGLWNYFCNKPVLTTREFPPDADTTSTAYISLPEEYLSRIAPPRLVLDMMAANIDNDGIMQTYFCTDRPRKSPEVCCNILRAFNRFGLMLDANLNIEATKAWVVDSLNNDACLDGSRHYSTPEAFLYLVARLYDECRDAHLKQNLEPVKKKLKERINTQVNPLALAMRLFACQKVSISSSLYQKDLKTFMSLQEVDGSWPAGHFCCYGRTGALIGNRGLTTALAICIMQHEKTVGSFGMVN</sequence>
<dbReference type="Gene3D" id="3.40.50.1000">
    <property type="entry name" value="HAD superfamily/HAD-like"/>
    <property type="match status" value="1"/>
</dbReference>
<dbReference type="InterPro" id="IPR036412">
    <property type="entry name" value="HAD-like_sf"/>
</dbReference>
<dbReference type="EMBL" id="WVTB01000019">
    <property type="protein sequence ID" value="KAF3808506.1"/>
    <property type="molecule type" value="Genomic_DNA"/>
</dbReference>
<dbReference type="GeneID" id="69013517"/>
<dbReference type="PANTHER" id="PTHR43611">
    <property type="entry name" value="ALPHA-D-GLUCOSE 1-PHOSPHATE PHOSPHATASE"/>
    <property type="match status" value="1"/>
</dbReference>
<dbReference type="RefSeq" id="XP_045267665.1">
    <property type="nucleotide sequence ID" value="XM_045406373.1"/>
</dbReference>
<dbReference type="NCBIfam" id="TIGR01509">
    <property type="entry name" value="HAD-SF-IA-v3"/>
    <property type="match status" value="1"/>
</dbReference>
<dbReference type="SFLD" id="SFLDS00003">
    <property type="entry name" value="Haloacid_Dehalogenase"/>
    <property type="match status" value="1"/>
</dbReference>
<keyword evidence="2" id="KW-1185">Reference proteome</keyword>
<dbReference type="CDD" id="cd02603">
    <property type="entry name" value="HAD_sEH-N_like"/>
    <property type="match status" value="1"/>
</dbReference>
<protein>
    <recommendedName>
        <fullName evidence="3">Haloacid dehalogenase-like hydrolase</fullName>
    </recommendedName>
</protein>
<evidence type="ECO:0008006" key="3">
    <source>
        <dbReference type="Google" id="ProtNLM"/>
    </source>
</evidence>
<dbReference type="PRINTS" id="PR00413">
    <property type="entry name" value="HADHALOGNASE"/>
</dbReference>
<dbReference type="SFLD" id="SFLDG01129">
    <property type="entry name" value="C1.5:_HAD__Beta-PGM__Phosphata"/>
    <property type="match status" value="1"/>
</dbReference>
<comment type="caution">
    <text evidence="1">The sequence shown here is derived from an EMBL/GenBank/DDBJ whole genome shotgun (WGS) entry which is preliminary data.</text>
</comment>
<dbReference type="Proteomes" id="UP000613401">
    <property type="component" value="Unassembled WGS sequence"/>
</dbReference>
<organism evidence="1 2">
    <name type="scientific">Colletotrichum gloeosporioides</name>
    <name type="common">Anthracnose fungus</name>
    <name type="synonym">Glomerella cingulata</name>
    <dbReference type="NCBI Taxonomy" id="474922"/>
    <lineage>
        <taxon>Eukaryota</taxon>
        <taxon>Fungi</taxon>
        <taxon>Dikarya</taxon>
        <taxon>Ascomycota</taxon>
        <taxon>Pezizomycotina</taxon>
        <taxon>Sordariomycetes</taxon>
        <taxon>Hypocreomycetidae</taxon>
        <taxon>Glomerellales</taxon>
        <taxon>Glomerellaceae</taxon>
        <taxon>Colletotrichum</taxon>
        <taxon>Colletotrichum gloeosporioides species complex</taxon>
    </lineage>
</organism>
<gene>
    <name evidence="1" type="ORF">GCG54_00006369</name>
</gene>
<reference evidence="1" key="2">
    <citation type="submission" date="2020-03" db="EMBL/GenBank/DDBJ databases">
        <authorList>
            <person name="Fu F.-F."/>
            <person name="Chen J."/>
        </authorList>
    </citation>
    <scope>NUCLEOTIDE SEQUENCE</scope>
    <source>
        <strain evidence="1">Lc1</strain>
    </source>
</reference>
<name>A0A8H4FNI7_COLGL</name>
<evidence type="ECO:0000313" key="2">
    <source>
        <dbReference type="Proteomes" id="UP000613401"/>
    </source>
</evidence>
<dbReference type="AlphaFoldDB" id="A0A8H4FNI7"/>
<proteinExistence type="predicted"/>
<dbReference type="InterPro" id="IPR023214">
    <property type="entry name" value="HAD_sf"/>
</dbReference>
<dbReference type="SUPFAM" id="SSF56784">
    <property type="entry name" value="HAD-like"/>
    <property type="match status" value="1"/>
</dbReference>
<dbReference type="PANTHER" id="PTHR43611:SF3">
    <property type="entry name" value="FLAVIN MONONUCLEOTIDE HYDROLASE 1, CHLOROPLATIC"/>
    <property type="match status" value="1"/>
</dbReference>
<dbReference type="GO" id="GO:0016791">
    <property type="term" value="F:phosphatase activity"/>
    <property type="evidence" value="ECO:0007669"/>
    <property type="project" value="UniProtKB-ARBA"/>
</dbReference>
<dbReference type="Pfam" id="PF00702">
    <property type="entry name" value="Hydrolase"/>
    <property type="match status" value="1"/>
</dbReference>
<reference evidence="1" key="1">
    <citation type="journal article" date="2020" name="Phytopathology">
        <title>Genome sequence and comparative analysis of Colletotrichum gloeosporioides isolated from Liriodendron leaves.</title>
        <authorList>
            <person name="Fu F.F."/>
            <person name="Hao Z."/>
            <person name="Wang P."/>
            <person name="Lu Y."/>
            <person name="Xue L.J."/>
            <person name="Wei G."/>
            <person name="Tian Y."/>
            <person name="Baishi H."/>
            <person name="Xu H."/>
            <person name="Shi J."/>
            <person name="Cheng T."/>
            <person name="Wang G."/>
            <person name="Yi Y."/>
            <person name="Chen J."/>
        </authorList>
    </citation>
    <scope>NUCLEOTIDE SEQUENCE</scope>
    <source>
        <strain evidence="1">Lc1</strain>
    </source>
</reference>